<gene>
    <name evidence="1" type="ORF">SAMN04489714_1474</name>
</gene>
<proteinExistence type="predicted"/>
<protein>
    <submittedName>
        <fullName evidence="1">Uncharacterized protein</fullName>
    </submittedName>
</protein>
<reference evidence="1 2" key="1">
    <citation type="submission" date="2016-10" db="EMBL/GenBank/DDBJ databases">
        <authorList>
            <person name="Varghese N."/>
            <person name="Submissions S."/>
        </authorList>
    </citation>
    <scope>NUCLEOTIDE SEQUENCE [LARGE SCALE GENOMIC DNA]</scope>
    <source>
        <strain evidence="1 2">DSM 9169</strain>
    </source>
</reference>
<accession>A0ABY0V8Y1</accession>
<evidence type="ECO:0000313" key="1">
    <source>
        <dbReference type="EMBL" id="SDT99200.1"/>
    </source>
</evidence>
<organism evidence="1 2">
    <name type="scientific">Schaalia radingae</name>
    <dbReference type="NCBI Taxonomy" id="131110"/>
    <lineage>
        <taxon>Bacteria</taxon>
        <taxon>Bacillati</taxon>
        <taxon>Actinomycetota</taxon>
        <taxon>Actinomycetes</taxon>
        <taxon>Actinomycetales</taxon>
        <taxon>Actinomycetaceae</taxon>
        <taxon>Schaalia</taxon>
    </lineage>
</organism>
<evidence type="ECO:0000313" key="2">
    <source>
        <dbReference type="Proteomes" id="UP000198976"/>
    </source>
</evidence>
<dbReference type="Proteomes" id="UP000198976">
    <property type="component" value="Chromosome I"/>
</dbReference>
<dbReference type="EMBL" id="LT629792">
    <property type="protein sequence ID" value="SDT99200.1"/>
    <property type="molecule type" value="Genomic_DNA"/>
</dbReference>
<sequence length="38" mass="4212">MRSGVLIHTSNLTSMTPIDILSVMNPTSRQRSTVRIVV</sequence>
<name>A0ABY0V8Y1_9ACTO</name>
<keyword evidence="2" id="KW-1185">Reference proteome</keyword>